<reference evidence="3" key="1">
    <citation type="journal article" date="2021" name="ISME J.">
        <title>Mercury methylation by metabolically versatile and cosmopolitan marine bacteria.</title>
        <authorList>
            <person name="Lin H."/>
            <person name="Ascher D.B."/>
            <person name="Myung Y."/>
            <person name="Lamborg C.H."/>
            <person name="Hallam S.J."/>
            <person name="Gionfriddo C.M."/>
            <person name="Holt K.E."/>
            <person name="Moreau J.W."/>
        </authorList>
    </citation>
    <scope>NUCLEOTIDE SEQUENCE</scope>
    <source>
        <strain evidence="3">SI075_bin30</strain>
    </source>
</reference>
<accession>A0A8T5GFV2</accession>
<dbReference type="InterPro" id="IPR036390">
    <property type="entry name" value="WH_DNA-bd_sf"/>
</dbReference>
<evidence type="ECO:0000313" key="4">
    <source>
        <dbReference type="Proteomes" id="UP000722459"/>
    </source>
</evidence>
<feature type="coiled-coil region" evidence="1">
    <location>
        <begin position="84"/>
        <end position="111"/>
    </location>
</feature>
<keyword evidence="1" id="KW-0175">Coiled coil</keyword>
<name>A0A8T5GFV2_9ARCH</name>
<proteinExistence type="predicted"/>
<dbReference type="Gene3D" id="1.10.10.10">
    <property type="entry name" value="Winged helix-like DNA-binding domain superfamily/Winged helix DNA-binding domain"/>
    <property type="match status" value="1"/>
</dbReference>
<dbReference type="Pfam" id="PF01978">
    <property type="entry name" value="TrmB"/>
    <property type="match status" value="1"/>
</dbReference>
<protein>
    <submittedName>
        <fullName evidence="3">TrmB family transcriptional regulator</fullName>
    </submittedName>
</protein>
<dbReference type="PANTHER" id="PTHR34293:SF1">
    <property type="entry name" value="HTH-TYPE TRANSCRIPTIONAL REGULATOR TRMBL2"/>
    <property type="match status" value="1"/>
</dbReference>
<dbReference type="SUPFAM" id="SSF46785">
    <property type="entry name" value="Winged helix' DNA-binding domain"/>
    <property type="match status" value="1"/>
</dbReference>
<dbReference type="PANTHER" id="PTHR34293">
    <property type="entry name" value="HTH-TYPE TRANSCRIPTIONAL REGULATOR TRMBL2"/>
    <property type="match status" value="1"/>
</dbReference>
<dbReference type="InterPro" id="IPR002831">
    <property type="entry name" value="Tscrpt_reg_TrmB_N"/>
</dbReference>
<dbReference type="InterPro" id="IPR051797">
    <property type="entry name" value="TrmB-like"/>
</dbReference>
<dbReference type="EMBL" id="JABJNZ010000046">
    <property type="protein sequence ID" value="MBT4870598.1"/>
    <property type="molecule type" value="Genomic_DNA"/>
</dbReference>
<dbReference type="AlphaFoldDB" id="A0A8T5GFV2"/>
<dbReference type="InterPro" id="IPR036388">
    <property type="entry name" value="WH-like_DNA-bd_sf"/>
</dbReference>
<evidence type="ECO:0000256" key="1">
    <source>
        <dbReference type="SAM" id="Coils"/>
    </source>
</evidence>
<evidence type="ECO:0000259" key="2">
    <source>
        <dbReference type="Pfam" id="PF01978"/>
    </source>
</evidence>
<sequence length="246" mass="27947">MNGSATFNLLEKLGLTEYEAKTLNTLFKLRESEAPTISRTAQVPKTRVYDVLEKLIAKDLIIEIKGRPKLYRAIDAEKAIDLLVLTKKSQLNALEAEATELKENLIILDEKEEYGEKVMKVKDKQDFERILGQELLKAGKSISGLTEITDDHIIIHDALAKAKSKDITIKLLNSFPSQKLKDTAEVKQFNHGLNAFIIDNKKVVLAISDFKKNKPEYHFTILNEHGPMATALTHFFDHNWVNAKKY</sequence>
<dbReference type="Proteomes" id="UP000722459">
    <property type="component" value="Unassembled WGS sequence"/>
</dbReference>
<organism evidence="3 4">
    <name type="scientific">Candidatus Iainarchaeum sp</name>
    <dbReference type="NCBI Taxonomy" id="3101447"/>
    <lineage>
        <taxon>Archaea</taxon>
        <taxon>Candidatus Iainarchaeota</taxon>
        <taxon>Candidatus Iainarchaeia</taxon>
        <taxon>Candidatus Iainarchaeales</taxon>
        <taxon>Candidatus Iainarchaeaceae</taxon>
        <taxon>Candidatus Iainarchaeum</taxon>
    </lineage>
</organism>
<gene>
    <name evidence="3" type="ORF">HON47_03425</name>
</gene>
<comment type="caution">
    <text evidence="3">The sequence shown here is derived from an EMBL/GenBank/DDBJ whole genome shotgun (WGS) entry which is preliminary data.</text>
</comment>
<evidence type="ECO:0000313" key="3">
    <source>
        <dbReference type="EMBL" id="MBT4870598.1"/>
    </source>
</evidence>
<feature type="domain" description="Transcription regulator TrmB N-terminal" evidence="2">
    <location>
        <begin position="10"/>
        <end position="77"/>
    </location>
</feature>